<dbReference type="SUPFAM" id="SSF54690">
    <property type="entry name" value="Molybdopterin synthase subunit MoaE"/>
    <property type="match status" value="1"/>
</dbReference>
<dbReference type="OrthoDB" id="9803224at2"/>
<dbReference type="GO" id="GO:0030366">
    <property type="term" value="F:molybdopterin synthase activity"/>
    <property type="evidence" value="ECO:0007669"/>
    <property type="project" value="UniProtKB-EC"/>
</dbReference>
<dbReference type="EMBL" id="SNXC01000009">
    <property type="protein sequence ID" value="TDO99975.1"/>
    <property type="molecule type" value="Genomic_DNA"/>
</dbReference>
<dbReference type="Gene3D" id="3.90.1170.40">
    <property type="entry name" value="Molybdopterin biosynthesis MoaE subunit"/>
    <property type="match status" value="1"/>
</dbReference>
<dbReference type="EC" id="2.8.1.12" evidence="3"/>
<proteinExistence type="inferred from homology"/>
<dbReference type="AlphaFoldDB" id="A0A4R6MF91"/>
<sequence>MSNNLTGKTSIIVQSEDFSVPDLYSHLASSGDTGGVVMFVGLVRDFAHVNTSSNGDSNAVFELEHYPGMTERNIESIVEDAFQRWPLQAVSVVHRVGKLSINDQIVFVGVSSAHRAEAFSACDFIMDYLKSRAAFWKKETVDNKGKWVEAKDQDELSLNRWK</sequence>
<gene>
    <name evidence="12" type="ORF">DFP79_0988</name>
</gene>
<evidence type="ECO:0000256" key="1">
    <source>
        <dbReference type="ARBA" id="ARBA00005046"/>
    </source>
</evidence>
<organism evidence="12 13">
    <name type="scientific">Marinomonas balearica</name>
    <dbReference type="NCBI Taxonomy" id="491947"/>
    <lineage>
        <taxon>Bacteria</taxon>
        <taxon>Pseudomonadati</taxon>
        <taxon>Pseudomonadota</taxon>
        <taxon>Gammaproteobacteria</taxon>
        <taxon>Oceanospirillales</taxon>
        <taxon>Oceanospirillaceae</taxon>
        <taxon>Marinomonas</taxon>
    </lineage>
</organism>
<dbReference type="InterPro" id="IPR036563">
    <property type="entry name" value="MoaE_sf"/>
</dbReference>
<comment type="similarity">
    <text evidence="2">Belongs to the MoaE family.</text>
</comment>
<comment type="caution">
    <text evidence="12">The sequence shown here is derived from an EMBL/GenBank/DDBJ whole genome shotgun (WGS) entry which is preliminary data.</text>
</comment>
<keyword evidence="13" id="KW-1185">Reference proteome</keyword>
<evidence type="ECO:0000256" key="7">
    <source>
        <dbReference type="ARBA" id="ARBA00029745"/>
    </source>
</evidence>
<comment type="subunit">
    <text evidence="6">Heterotetramer of 2 MoaD subunits and 2 MoaE subunits. Also stable as homodimer. The enzyme changes between these two forms during catalysis.</text>
</comment>
<evidence type="ECO:0000256" key="11">
    <source>
        <dbReference type="ARBA" id="ARBA00049878"/>
    </source>
</evidence>
<evidence type="ECO:0000256" key="5">
    <source>
        <dbReference type="ARBA" id="ARBA00023150"/>
    </source>
</evidence>
<dbReference type="RefSeq" id="WP_133502797.1">
    <property type="nucleotide sequence ID" value="NZ_SNXC01000009.1"/>
</dbReference>
<dbReference type="Proteomes" id="UP000294656">
    <property type="component" value="Unassembled WGS sequence"/>
</dbReference>
<evidence type="ECO:0000256" key="3">
    <source>
        <dbReference type="ARBA" id="ARBA00011950"/>
    </source>
</evidence>
<dbReference type="InterPro" id="IPR003448">
    <property type="entry name" value="Mopterin_biosynth_MoaE"/>
</dbReference>
<evidence type="ECO:0000313" key="13">
    <source>
        <dbReference type="Proteomes" id="UP000294656"/>
    </source>
</evidence>
<dbReference type="NCBIfam" id="NF007959">
    <property type="entry name" value="PRK10678.1"/>
    <property type="match status" value="1"/>
</dbReference>
<evidence type="ECO:0000256" key="6">
    <source>
        <dbReference type="ARBA" id="ARBA00026066"/>
    </source>
</evidence>
<comment type="pathway">
    <text evidence="1">Cofactor biosynthesis; molybdopterin biosynthesis.</text>
</comment>
<accession>A0A4R6MF91</accession>
<dbReference type="Pfam" id="PF02391">
    <property type="entry name" value="MoaE"/>
    <property type="match status" value="1"/>
</dbReference>
<evidence type="ECO:0000256" key="4">
    <source>
        <dbReference type="ARBA" id="ARBA00013858"/>
    </source>
</evidence>
<dbReference type="UniPathway" id="UPA00344"/>
<evidence type="ECO:0000256" key="2">
    <source>
        <dbReference type="ARBA" id="ARBA00005426"/>
    </source>
</evidence>
<evidence type="ECO:0000256" key="8">
    <source>
        <dbReference type="ARBA" id="ARBA00030407"/>
    </source>
</evidence>
<comment type="catalytic activity">
    <reaction evidence="11">
        <text>2 [molybdopterin-synthase sulfur-carrier protein]-C-terminal-Gly-aminoethanethioate + cyclic pyranopterin phosphate + H2O = molybdopterin + 2 [molybdopterin-synthase sulfur-carrier protein]-C-terminal Gly-Gly + 2 H(+)</text>
        <dbReference type="Rhea" id="RHEA:26333"/>
        <dbReference type="Rhea" id="RHEA-COMP:12202"/>
        <dbReference type="Rhea" id="RHEA-COMP:19907"/>
        <dbReference type="ChEBI" id="CHEBI:15377"/>
        <dbReference type="ChEBI" id="CHEBI:15378"/>
        <dbReference type="ChEBI" id="CHEBI:58698"/>
        <dbReference type="ChEBI" id="CHEBI:59648"/>
        <dbReference type="ChEBI" id="CHEBI:90778"/>
        <dbReference type="ChEBI" id="CHEBI:232372"/>
        <dbReference type="EC" id="2.8.1.12"/>
    </reaction>
</comment>
<dbReference type="CDD" id="cd00756">
    <property type="entry name" value="MoaE"/>
    <property type="match status" value="1"/>
</dbReference>
<name>A0A4R6MF91_9GAMM</name>
<dbReference type="PANTHER" id="PTHR23404">
    <property type="entry name" value="MOLYBDOPTERIN SYNTHASE RELATED"/>
    <property type="match status" value="1"/>
</dbReference>
<evidence type="ECO:0000256" key="10">
    <source>
        <dbReference type="ARBA" id="ARBA00032474"/>
    </source>
</evidence>
<protein>
    <recommendedName>
        <fullName evidence="4">Molybdopterin synthase catalytic subunit</fullName>
        <ecNumber evidence="3">2.8.1.12</ecNumber>
    </recommendedName>
    <alternativeName>
        <fullName evidence="9">MPT synthase subunit 2</fullName>
    </alternativeName>
    <alternativeName>
        <fullName evidence="7">Molybdenum cofactor biosynthesis protein E</fullName>
    </alternativeName>
    <alternativeName>
        <fullName evidence="8">Molybdopterin-converting factor large subunit</fullName>
    </alternativeName>
    <alternativeName>
        <fullName evidence="10">Molybdopterin-converting factor subunit 2</fullName>
    </alternativeName>
</protein>
<evidence type="ECO:0000256" key="9">
    <source>
        <dbReference type="ARBA" id="ARBA00030781"/>
    </source>
</evidence>
<keyword evidence="5" id="KW-0501">Molybdenum cofactor biosynthesis</keyword>
<evidence type="ECO:0000313" key="12">
    <source>
        <dbReference type="EMBL" id="TDO99975.1"/>
    </source>
</evidence>
<reference evidence="12 13" key="1">
    <citation type="submission" date="2019-03" db="EMBL/GenBank/DDBJ databases">
        <title>Genomic Encyclopedia of Type Strains, Phase III (KMG-III): the genomes of soil and plant-associated and newly described type strains.</title>
        <authorList>
            <person name="Whitman W."/>
        </authorList>
    </citation>
    <scope>NUCLEOTIDE SEQUENCE [LARGE SCALE GENOMIC DNA]</scope>
    <source>
        <strain evidence="12 13">CECT 7378</strain>
    </source>
</reference>
<dbReference type="GO" id="GO:0006777">
    <property type="term" value="P:Mo-molybdopterin cofactor biosynthetic process"/>
    <property type="evidence" value="ECO:0007669"/>
    <property type="project" value="UniProtKB-KW"/>
</dbReference>